<dbReference type="EMBL" id="CM056810">
    <property type="protein sequence ID" value="KAJ8642793.1"/>
    <property type="molecule type" value="Genomic_DNA"/>
</dbReference>
<keyword evidence="2" id="KW-1185">Reference proteome</keyword>
<comment type="caution">
    <text evidence="1">The sequence shown here is derived from an EMBL/GenBank/DDBJ whole genome shotgun (WGS) entry which is preliminary data.</text>
</comment>
<proteinExistence type="predicted"/>
<organism evidence="1 2">
    <name type="scientific">Persea americana</name>
    <name type="common">Avocado</name>
    <dbReference type="NCBI Taxonomy" id="3435"/>
    <lineage>
        <taxon>Eukaryota</taxon>
        <taxon>Viridiplantae</taxon>
        <taxon>Streptophyta</taxon>
        <taxon>Embryophyta</taxon>
        <taxon>Tracheophyta</taxon>
        <taxon>Spermatophyta</taxon>
        <taxon>Magnoliopsida</taxon>
        <taxon>Magnoliidae</taxon>
        <taxon>Laurales</taxon>
        <taxon>Lauraceae</taxon>
        <taxon>Persea</taxon>
    </lineage>
</organism>
<protein>
    <submittedName>
        <fullName evidence="1">Uncharacterized protein</fullName>
    </submittedName>
</protein>
<sequence length="118" mass="12716">MSGDKDRFVNLEQYDGGSVKFGNNDGAKIVGKGGVQLNHGKMTSKEVLFVNGLKHSPMSVSQICEQGHEEVLKKLGFEIKKSSNAKAVAVGSRTSGNLYTLSETIKKTCAIVQVDEIK</sequence>
<reference evidence="1 2" key="1">
    <citation type="journal article" date="2022" name="Hortic Res">
        <title>A haplotype resolved chromosomal level avocado genome allows analysis of novel avocado genes.</title>
        <authorList>
            <person name="Nath O."/>
            <person name="Fletcher S.J."/>
            <person name="Hayward A."/>
            <person name="Shaw L.M."/>
            <person name="Masouleh A.K."/>
            <person name="Furtado A."/>
            <person name="Henry R.J."/>
            <person name="Mitter N."/>
        </authorList>
    </citation>
    <scope>NUCLEOTIDE SEQUENCE [LARGE SCALE GENOMIC DNA]</scope>
    <source>
        <strain evidence="2">cv. Hass</strain>
    </source>
</reference>
<evidence type="ECO:0000313" key="1">
    <source>
        <dbReference type="EMBL" id="KAJ8642793.1"/>
    </source>
</evidence>
<accession>A0ACC2MBI8</accession>
<name>A0ACC2MBI8_PERAE</name>
<gene>
    <name evidence="1" type="ORF">MRB53_004541</name>
</gene>
<evidence type="ECO:0000313" key="2">
    <source>
        <dbReference type="Proteomes" id="UP001234297"/>
    </source>
</evidence>
<dbReference type="Proteomes" id="UP001234297">
    <property type="component" value="Chromosome 2"/>
</dbReference>